<dbReference type="Proteomes" id="UP000178122">
    <property type="component" value="Unassembled WGS sequence"/>
</dbReference>
<organism evidence="1 2">
    <name type="scientific">Candidatus Buchananbacteria bacterium RIFCSPLOWO2_01_FULL_40_23b</name>
    <dbReference type="NCBI Taxonomy" id="1797544"/>
    <lineage>
        <taxon>Bacteria</taxon>
        <taxon>Candidatus Buchananiibacteriota</taxon>
    </lineage>
</organism>
<comment type="caution">
    <text evidence="1">The sequence shown here is derived from an EMBL/GenBank/DDBJ whole genome shotgun (WGS) entry which is preliminary data.</text>
</comment>
<gene>
    <name evidence="1" type="ORF">A2912_03780</name>
</gene>
<accession>A0A1G1YMI3</accession>
<dbReference type="EMBL" id="MHIN01000045">
    <property type="protein sequence ID" value="OGY53565.1"/>
    <property type="molecule type" value="Genomic_DNA"/>
</dbReference>
<evidence type="ECO:0000313" key="2">
    <source>
        <dbReference type="Proteomes" id="UP000178122"/>
    </source>
</evidence>
<sequence>MDIISLDHNKVQIDDFIIPLHKVLSIETSWLPESHIRSYQDKIARKLAIQRRYIPNDVHKYAIFRGTAEHPDSFVFMDVEYKNITGLISFSELDLPQYKHTRLAEIISNTPFKTLFPKSQQTKHDQLREQGIDLNYRWSQKSLDICVTDQYMFNVYF</sequence>
<evidence type="ECO:0000313" key="1">
    <source>
        <dbReference type="EMBL" id="OGY53565.1"/>
    </source>
</evidence>
<proteinExistence type="predicted"/>
<reference evidence="1 2" key="1">
    <citation type="journal article" date="2016" name="Nat. Commun.">
        <title>Thousands of microbial genomes shed light on interconnected biogeochemical processes in an aquifer system.</title>
        <authorList>
            <person name="Anantharaman K."/>
            <person name="Brown C.T."/>
            <person name="Hug L.A."/>
            <person name="Sharon I."/>
            <person name="Castelle C.J."/>
            <person name="Probst A.J."/>
            <person name="Thomas B.C."/>
            <person name="Singh A."/>
            <person name="Wilkins M.J."/>
            <person name="Karaoz U."/>
            <person name="Brodie E.L."/>
            <person name="Williams K.H."/>
            <person name="Hubbard S.S."/>
            <person name="Banfield J.F."/>
        </authorList>
    </citation>
    <scope>NUCLEOTIDE SEQUENCE [LARGE SCALE GENOMIC DNA]</scope>
</reference>
<name>A0A1G1YMI3_9BACT</name>
<dbReference type="AlphaFoldDB" id="A0A1G1YMI3"/>
<protein>
    <submittedName>
        <fullName evidence="1">Uncharacterized protein</fullName>
    </submittedName>
</protein>